<evidence type="ECO:0000256" key="5">
    <source>
        <dbReference type="ARBA" id="ARBA00023033"/>
    </source>
</evidence>
<dbReference type="RefSeq" id="WP_095539994.1">
    <property type="nucleotide sequence ID" value="NZ_NSJB01000006.1"/>
</dbReference>
<comment type="similarity">
    <text evidence="1">Belongs to the nitronate monooxygenase family. NMO class I subfamily.</text>
</comment>
<keyword evidence="5 6" id="KW-0503">Monooxygenase</keyword>
<dbReference type="InterPro" id="IPR004136">
    <property type="entry name" value="NMO"/>
</dbReference>
<protein>
    <submittedName>
        <fullName evidence="6">Nitronate monooxygenase</fullName>
    </submittedName>
</protein>
<evidence type="ECO:0000256" key="2">
    <source>
        <dbReference type="ARBA" id="ARBA00022630"/>
    </source>
</evidence>
<evidence type="ECO:0000313" key="6">
    <source>
        <dbReference type="EMBL" id="PAT36827.1"/>
    </source>
</evidence>
<dbReference type="Proteomes" id="UP000218054">
    <property type="component" value="Unassembled WGS sequence"/>
</dbReference>
<organism evidence="6 7">
    <name type="scientific">Vandammella animalimorsus</name>
    <dbReference type="NCBI Taxonomy" id="2029117"/>
    <lineage>
        <taxon>Bacteria</taxon>
        <taxon>Pseudomonadati</taxon>
        <taxon>Pseudomonadota</taxon>
        <taxon>Betaproteobacteria</taxon>
        <taxon>Burkholderiales</taxon>
        <taxon>Comamonadaceae</taxon>
        <taxon>Vandammella</taxon>
    </lineage>
</organism>
<name>A0A2A2AGB0_9BURK</name>
<reference evidence="6 7" key="1">
    <citation type="submission" date="2017-08" db="EMBL/GenBank/DDBJ databases">
        <title>WGS of Clinical strains of the CDC Group NO-1 linked to zoonotic infections in humans.</title>
        <authorList>
            <person name="Bernier A.-M."/>
            <person name="Bernard K."/>
        </authorList>
    </citation>
    <scope>NUCLEOTIDE SEQUENCE [LARGE SCALE GENOMIC DNA]</scope>
    <source>
        <strain evidence="6 7">NML00-0135</strain>
    </source>
</reference>
<evidence type="ECO:0000256" key="1">
    <source>
        <dbReference type="ARBA" id="ARBA00009881"/>
    </source>
</evidence>
<dbReference type="SUPFAM" id="SSF51412">
    <property type="entry name" value="Inosine monophosphate dehydrogenase (IMPDH)"/>
    <property type="match status" value="1"/>
</dbReference>
<proteinExistence type="inferred from homology"/>
<evidence type="ECO:0000256" key="3">
    <source>
        <dbReference type="ARBA" id="ARBA00022643"/>
    </source>
</evidence>
<dbReference type="AlphaFoldDB" id="A0A2A2AGB0"/>
<sequence length="348" mass="36737">MTIHSPERLQALSAPQRRFLELVQGWRLPLMAAPMFLVSGPELVIACAQAGVAGSFPAANARTIAQLDEWMARTAAGVAQCGPGSVFSMNMIVHRTYDRFEQEMALVQRYRPAIVSTALGSPARVLDAVHGYGGIVAADVISPKLARKAAEAGADVLILVAQGAGGHTGQYNPFAFIAEVRQFWQGPLGLAGAISSGRDIRAAQLLGADFVLAGTRFIAATESLAAPAYRELLAHSAMEDLVLTSAVSGVPANWLRQTLESAGISSEATEAAQIDSARIDFSGDIAAGKKAWKHVWSAGHGVGAVQQPQPAAAIVQELHAGYLHTLAQECEQASALYQKMHSHQEAKA</sequence>
<keyword evidence="4" id="KW-0560">Oxidoreductase</keyword>
<dbReference type="Gene3D" id="3.20.20.70">
    <property type="entry name" value="Aldolase class I"/>
    <property type="match status" value="1"/>
</dbReference>
<dbReference type="CDD" id="cd04730">
    <property type="entry name" value="NPD_like"/>
    <property type="match status" value="1"/>
</dbReference>
<dbReference type="PANTHER" id="PTHR42747">
    <property type="entry name" value="NITRONATE MONOOXYGENASE-RELATED"/>
    <property type="match status" value="1"/>
</dbReference>
<evidence type="ECO:0000256" key="4">
    <source>
        <dbReference type="ARBA" id="ARBA00023002"/>
    </source>
</evidence>
<evidence type="ECO:0000313" key="7">
    <source>
        <dbReference type="Proteomes" id="UP000218054"/>
    </source>
</evidence>
<comment type="caution">
    <text evidence="6">The sequence shown here is derived from an EMBL/GenBank/DDBJ whole genome shotgun (WGS) entry which is preliminary data.</text>
</comment>
<keyword evidence="7" id="KW-1185">Reference proteome</keyword>
<accession>A0A2A2AGB0</accession>
<dbReference type="EMBL" id="NSJB01000006">
    <property type="protein sequence ID" value="PAT36827.1"/>
    <property type="molecule type" value="Genomic_DNA"/>
</dbReference>
<dbReference type="Pfam" id="PF03060">
    <property type="entry name" value="NMO"/>
    <property type="match status" value="1"/>
</dbReference>
<dbReference type="InterPro" id="IPR013785">
    <property type="entry name" value="Aldolase_TIM"/>
</dbReference>
<keyword evidence="3" id="KW-0288">FMN</keyword>
<gene>
    <name evidence="6" type="ORF">CK625_09045</name>
</gene>
<dbReference type="GO" id="GO:0018580">
    <property type="term" value="F:nitronate monooxygenase activity"/>
    <property type="evidence" value="ECO:0007669"/>
    <property type="project" value="InterPro"/>
</dbReference>
<dbReference type="PANTHER" id="PTHR42747:SF4">
    <property type="entry name" value="BLR1330 PROTEIN"/>
    <property type="match status" value="1"/>
</dbReference>
<keyword evidence="2" id="KW-0285">Flavoprotein</keyword>